<proteinExistence type="predicted"/>
<reference evidence="2" key="2">
    <citation type="submission" date="2015-01" db="EMBL/GenBank/DDBJ databases">
        <title>Evolutionary Origins and Diversification of the Mycorrhizal Mutualists.</title>
        <authorList>
            <consortium name="DOE Joint Genome Institute"/>
            <consortium name="Mycorrhizal Genomics Consortium"/>
            <person name="Kohler A."/>
            <person name="Kuo A."/>
            <person name="Nagy L.G."/>
            <person name="Floudas D."/>
            <person name="Copeland A."/>
            <person name="Barry K.W."/>
            <person name="Cichocki N."/>
            <person name="Veneault-Fourrey C."/>
            <person name="LaButti K."/>
            <person name="Lindquist E.A."/>
            <person name="Lipzen A."/>
            <person name="Lundell T."/>
            <person name="Morin E."/>
            <person name="Murat C."/>
            <person name="Riley R."/>
            <person name="Ohm R."/>
            <person name="Sun H."/>
            <person name="Tunlid A."/>
            <person name="Henrissat B."/>
            <person name="Grigoriev I.V."/>
            <person name="Hibbett D.S."/>
            <person name="Martin F."/>
        </authorList>
    </citation>
    <scope>NUCLEOTIDE SEQUENCE [LARGE SCALE GENOMIC DNA]</scope>
    <source>
        <strain evidence="2">Marx 270</strain>
    </source>
</reference>
<dbReference type="Proteomes" id="UP000054217">
    <property type="component" value="Unassembled WGS sequence"/>
</dbReference>
<dbReference type="EMBL" id="KN831969">
    <property type="protein sequence ID" value="KIO04929.1"/>
    <property type="molecule type" value="Genomic_DNA"/>
</dbReference>
<organism evidence="1 2">
    <name type="scientific">Pisolithus tinctorius Marx 270</name>
    <dbReference type="NCBI Taxonomy" id="870435"/>
    <lineage>
        <taxon>Eukaryota</taxon>
        <taxon>Fungi</taxon>
        <taxon>Dikarya</taxon>
        <taxon>Basidiomycota</taxon>
        <taxon>Agaricomycotina</taxon>
        <taxon>Agaricomycetes</taxon>
        <taxon>Agaricomycetidae</taxon>
        <taxon>Boletales</taxon>
        <taxon>Sclerodermatineae</taxon>
        <taxon>Pisolithaceae</taxon>
        <taxon>Pisolithus</taxon>
    </lineage>
</organism>
<protein>
    <submittedName>
        <fullName evidence="1">Uncharacterized protein</fullName>
    </submittedName>
</protein>
<dbReference type="AlphaFoldDB" id="A0A0C3PB90"/>
<feature type="non-terminal residue" evidence="1">
    <location>
        <position position="91"/>
    </location>
</feature>
<reference evidence="1 2" key="1">
    <citation type="submission" date="2014-04" db="EMBL/GenBank/DDBJ databases">
        <authorList>
            <consortium name="DOE Joint Genome Institute"/>
            <person name="Kuo A."/>
            <person name="Kohler A."/>
            <person name="Costa M.D."/>
            <person name="Nagy L.G."/>
            <person name="Floudas D."/>
            <person name="Copeland A."/>
            <person name="Barry K.W."/>
            <person name="Cichocki N."/>
            <person name="Veneault-Fourrey C."/>
            <person name="LaButti K."/>
            <person name="Lindquist E.A."/>
            <person name="Lipzen A."/>
            <person name="Lundell T."/>
            <person name="Morin E."/>
            <person name="Murat C."/>
            <person name="Sun H."/>
            <person name="Tunlid A."/>
            <person name="Henrissat B."/>
            <person name="Grigoriev I.V."/>
            <person name="Hibbett D.S."/>
            <person name="Martin F."/>
            <person name="Nordberg H.P."/>
            <person name="Cantor M.N."/>
            <person name="Hua S.X."/>
        </authorList>
    </citation>
    <scope>NUCLEOTIDE SEQUENCE [LARGE SCALE GENOMIC DNA]</scope>
    <source>
        <strain evidence="1 2">Marx 270</strain>
    </source>
</reference>
<evidence type="ECO:0000313" key="2">
    <source>
        <dbReference type="Proteomes" id="UP000054217"/>
    </source>
</evidence>
<gene>
    <name evidence="1" type="ORF">M404DRAFT_1000404</name>
</gene>
<name>A0A0C3PB90_PISTI</name>
<dbReference type="InParanoid" id="A0A0C3PB90"/>
<accession>A0A0C3PB90</accession>
<sequence>MCRGWLSLNFATVPRHGTDPIATFYRLRQVCRSTSLCVPPILHIIEDCSYVLLRPNIPQLNKPQIHYLPSCTDKNLLRAFSNCGQERPEGL</sequence>
<keyword evidence="2" id="KW-1185">Reference proteome</keyword>
<dbReference type="HOGENOM" id="CLU_167731_0_0_1"/>
<evidence type="ECO:0000313" key="1">
    <source>
        <dbReference type="EMBL" id="KIO04929.1"/>
    </source>
</evidence>